<comment type="caution">
    <text evidence="1">The sequence shown here is derived from an EMBL/GenBank/DDBJ whole genome shotgun (WGS) entry which is preliminary data.</text>
</comment>
<dbReference type="EMBL" id="JAUOEL010000007">
    <property type="protein sequence ID" value="MDO5976188.1"/>
    <property type="molecule type" value="Genomic_DNA"/>
</dbReference>
<gene>
    <name evidence="1" type="ORF">Q4Q40_18465</name>
</gene>
<evidence type="ECO:0000313" key="2">
    <source>
        <dbReference type="Proteomes" id="UP001176806"/>
    </source>
</evidence>
<keyword evidence="2" id="KW-1185">Reference proteome</keyword>
<dbReference type="Gene3D" id="3.40.50.880">
    <property type="match status" value="1"/>
</dbReference>
<protein>
    <submittedName>
        <fullName evidence="1">Uncharacterized protein</fullName>
    </submittedName>
</protein>
<sequence>MITQIGNHPIHRGMPKAWRAADVEIYRYGRGTTENLEVISYARDPKTKLNFPMEWTVKFGRGKVYSSTYGHLWKNQEWPPGMRCAAFQQSMVRALQWLSGNVVDNHIEADFPTSKSVVLRVMGLD</sequence>
<evidence type="ECO:0000313" key="1">
    <source>
        <dbReference type="EMBL" id="MDO5976188.1"/>
    </source>
</evidence>
<dbReference type="Proteomes" id="UP001176806">
    <property type="component" value="Unassembled WGS sequence"/>
</dbReference>
<organism evidence="1 2">
    <name type="scientific">Flavivirga jejuensis</name>
    <dbReference type="NCBI Taxonomy" id="870487"/>
    <lineage>
        <taxon>Bacteria</taxon>
        <taxon>Pseudomonadati</taxon>
        <taxon>Bacteroidota</taxon>
        <taxon>Flavobacteriia</taxon>
        <taxon>Flavobacteriales</taxon>
        <taxon>Flavobacteriaceae</taxon>
        <taxon>Flavivirga</taxon>
    </lineage>
</organism>
<dbReference type="InterPro" id="IPR029062">
    <property type="entry name" value="Class_I_gatase-like"/>
</dbReference>
<reference evidence="1" key="1">
    <citation type="submission" date="2023-07" db="EMBL/GenBank/DDBJ databases">
        <title>Two novel species in the genus Flavivirga.</title>
        <authorList>
            <person name="Kwon K."/>
        </authorList>
    </citation>
    <scope>NUCLEOTIDE SEQUENCE</scope>
    <source>
        <strain evidence="1">KACC 14158</strain>
    </source>
</reference>
<proteinExistence type="predicted"/>
<dbReference type="RefSeq" id="WP_303303455.1">
    <property type="nucleotide sequence ID" value="NZ_BAABDA010000028.1"/>
</dbReference>
<accession>A0ABT8WSN8</accession>
<name>A0ABT8WSN8_9FLAO</name>
<dbReference type="SUPFAM" id="SSF52317">
    <property type="entry name" value="Class I glutamine amidotransferase-like"/>
    <property type="match status" value="1"/>
</dbReference>